<feature type="transmembrane region" description="Helical" evidence="7">
    <location>
        <begin position="94"/>
        <end position="116"/>
    </location>
</feature>
<keyword evidence="3" id="KW-1003">Cell membrane</keyword>
<dbReference type="GO" id="GO:0005275">
    <property type="term" value="F:amine transmembrane transporter activity"/>
    <property type="evidence" value="ECO:0007669"/>
    <property type="project" value="TreeGrafter"/>
</dbReference>
<dbReference type="InterPro" id="IPR035906">
    <property type="entry name" value="MetI-like_sf"/>
</dbReference>
<feature type="transmembrane region" description="Helical" evidence="7">
    <location>
        <begin position="43"/>
        <end position="63"/>
    </location>
</feature>
<reference evidence="9" key="1">
    <citation type="submission" date="2022-01" db="EMBL/GenBank/DDBJ databases">
        <title>Draft genome of Methanogenium marinum DSM 15558.</title>
        <authorList>
            <person name="Chen S.-C."/>
            <person name="You Y.-T."/>
        </authorList>
    </citation>
    <scope>NUCLEOTIDE SEQUENCE</scope>
    <source>
        <strain evidence="9">DSM 15558</strain>
    </source>
</reference>
<protein>
    <submittedName>
        <fullName evidence="9">Proline/glycine betaine ABC transporter permease</fullName>
    </submittedName>
</protein>
<feature type="transmembrane region" description="Helical" evidence="7">
    <location>
        <begin position="137"/>
        <end position="164"/>
    </location>
</feature>
<evidence type="ECO:0000313" key="10">
    <source>
        <dbReference type="Proteomes" id="UP001143747"/>
    </source>
</evidence>
<evidence type="ECO:0000256" key="4">
    <source>
        <dbReference type="ARBA" id="ARBA00022692"/>
    </source>
</evidence>
<comment type="subcellular location">
    <subcellularLocation>
        <location evidence="7">Cell membrane</location>
        <topology evidence="7">Multi-pass membrane protein</topology>
    </subcellularLocation>
    <subcellularLocation>
        <location evidence="1">Membrane</location>
        <topology evidence="1">Multi-pass membrane protein</topology>
    </subcellularLocation>
</comment>
<dbReference type="GO" id="GO:0015226">
    <property type="term" value="F:carnitine transmembrane transporter activity"/>
    <property type="evidence" value="ECO:0007669"/>
    <property type="project" value="TreeGrafter"/>
</dbReference>
<gene>
    <name evidence="9" type="ORF">L0665_07245</name>
</gene>
<dbReference type="EMBL" id="JAKELO010000002">
    <property type="protein sequence ID" value="MDE4908406.1"/>
    <property type="molecule type" value="Genomic_DNA"/>
</dbReference>
<name>A0A9Q4KVQ0_9EURY</name>
<dbReference type="InterPro" id="IPR000515">
    <property type="entry name" value="MetI-like"/>
</dbReference>
<evidence type="ECO:0000256" key="6">
    <source>
        <dbReference type="ARBA" id="ARBA00023136"/>
    </source>
</evidence>
<dbReference type="PANTHER" id="PTHR47737">
    <property type="entry name" value="GLYCINE BETAINE/PROLINE BETAINE TRANSPORT SYSTEM PERMEASE PROTEIN PROW"/>
    <property type="match status" value="1"/>
</dbReference>
<feature type="transmembrane region" description="Helical" evidence="7">
    <location>
        <begin position="217"/>
        <end position="241"/>
    </location>
</feature>
<feature type="transmembrane region" description="Helical" evidence="7">
    <location>
        <begin position="248"/>
        <end position="265"/>
    </location>
</feature>
<feature type="transmembrane region" description="Helical" evidence="7">
    <location>
        <begin position="70"/>
        <end position="88"/>
    </location>
</feature>
<evidence type="ECO:0000256" key="7">
    <source>
        <dbReference type="RuleBase" id="RU363032"/>
    </source>
</evidence>
<keyword evidence="6 7" id="KW-0472">Membrane</keyword>
<evidence type="ECO:0000313" key="9">
    <source>
        <dbReference type="EMBL" id="MDE4908406.1"/>
    </source>
</evidence>
<keyword evidence="10" id="KW-1185">Reference proteome</keyword>
<dbReference type="Proteomes" id="UP001143747">
    <property type="component" value="Unassembled WGS sequence"/>
</dbReference>
<sequence>MSDILPVGEVAEAVVAWINDTFGWLLDWITMVMDMLVSGFQDGMAAIPPVLLIVIFAVLAYLLTRKNLKISLLTLFGLLFIYLLDLWPETVLTLALVLTSTFVTLAIAIPLGILASRYTLVNAALRPALDLMQTMPSFVYLIPAVIFFGLGNVPGMIATIIFAMPPAIRLTNLGIRQVPVELIEVSEAFGATEWQKLMKVQLPVALPTIMAGVNQCIMLALSMTVIAAMIGAAGLGLNVLIGIQRVDIGGGFEAGLCIVIIAIILDRITQNVISSGQQKEI</sequence>
<dbReference type="SUPFAM" id="SSF161098">
    <property type="entry name" value="MetI-like"/>
    <property type="match status" value="1"/>
</dbReference>
<dbReference type="PANTHER" id="PTHR47737:SF1">
    <property type="entry name" value="GLYCINE BETAINE_PROLINE BETAINE TRANSPORT SYSTEM PERMEASE PROTEIN PROW"/>
    <property type="match status" value="1"/>
</dbReference>
<dbReference type="Pfam" id="PF00528">
    <property type="entry name" value="BPD_transp_1"/>
    <property type="match status" value="1"/>
</dbReference>
<evidence type="ECO:0000256" key="1">
    <source>
        <dbReference type="ARBA" id="ARBA00004141"/>
    </source>
</evidence>
<evidence type="ECO:0000256" key="5">
    <source>
        <dbReference type="ARBA" id="ARBA00022989"/>
    </source>
</evidence>
<feature type="domain" description="ABC transmembrane type-1" evidence="8">
    <location>
        <begin position="90"/>
        <end position="269"/>
    </location>
</feature>
<keyword evidence="2 7" id="KW-0813">Transport</keyword>
<dbReference type="GO" id="GO:0015871">
    <property type="term" value="P:choline transport"/>
    <property type="evidence" value="ECO:0007669"/>
    <property type="project" value="TreeGrafter"/>
</dbReference>
<comment type="caution">
    <text evidence="9">The sequence shown here is derived from an EMBL/GenBank/DDBJ whole genome shotgun (WGS) entry which is preliminary data.</text>
</comment>
<keyword evidence="4 7" id="KW-0812">Transmembrane</keyword>
<evidence type="ECO:0000256" key="3">
    <source>
        <dbReference type="ARBA" id="ARBA00022475"/>
    </source>
</evidence>
<proteinExistence type="inferred from homology"/>
<keyword evidence="5 7" id="KW-1133">Transmembrane helix</keyword>
<organism evidence="9 10">
    <name type="scientific">Methanogenium marinum</name>
    <dbReference type="NCBI Taxonomy" id="348610"/>
    <lineage>
        <taxon>Archaea</taxon>
        <taxon>Methanobacteriati</taxon>
        <taxon>Methanobacteriota</taxon>
        <taxon>Stenosarchaea group</taxon>
        <taxon>Methanomicrobia</taxon>
        <taxon>Methanomicrobiales</taxon>
        <taxon>Methanomicrobiaceae</taxon>
        <taxon>Methanogenium</taxon>
    </lineage>
</organism>
<dbReference type="CDD" id="cd06261">
    <property type="entry name" value="TM_PBP2"/>
    <property type="match status" value="1"/>
</dbReference>
<dbReference type="PROSITE" id="PS50928">
    <property type="entry name" value="ABC_TM1"/>
    <property type="match status" value="1"/>
</dbReference>
<accession>A0A9Q4KVQ0</accession>
<dbReference type="GO" id="GO:0031460">
    <property type="term" value="P:glycine betaine transport"/>
    <property type="evidence" value="ECO:0007669"/>
    <property type="project" value="TreeGrafter"/>
</dbReference>
<comment type="similarity">
    <text evidence="7">Belongs to the binding-protein-dependent transport system permease family.</text>
</comment>
<dbReference type="RefSeq" id="WP_274925034.1">
    <property type="nucleotide sequence ID" value="NZ_JAKELO010000002.1"/>
</dbReference>
<dbReference type="FunFam" id="1.10.3720.10:FF:000001">
    <property type="entry name" value="Glycine betaine ABC transporter, permease"/>
    <property type="match status" value="1"/>
</dbReference>
<dbReference type="GO" id="GO:0043190">
    <property type="term" value="C:ATP-binding cassette (ABC) transporter complex"/>
    <property type="evidence" value="ECO:0007669"/>
    <property type="project" value="TreeGrafter"/>
</dbReference>
<evidence type="ECO:0000259" key="8">
    <source>
        <dbReference type="PROSITE" id="PS50928"/>
    </source>
</evidence>
<evidence type="ECO:0000256" key="2">
    <source>
        <dbReference type="ARBA" id="ARBA00022448"/>
    </source>
</evidence>
<dbReference type="AlphaFoldDB" id="A0A9Q4KVQ0"/>
<dbReference type="Gene3D" id="1.10.3720.10">
    <property type="entry name" value="MetI-like"/>
    <property type="match status" value="1"/>
</dbReference>